<proteinExistence type="predicted"/>
<reference evidence="1" key="1">
    <citation type="submission" date="2024-11" db="EMBL/GenBank/DDBJ databases">
        <title>Sequencing of Borrelia variable plasmids from multiple Borrelia sensu lato isolates.</title>
        <authorList>
            <person name="Mongodin E.F."/>
            <person name="Rudenko N."/>
            <person name="Fraser C.M."/>
            <person name="Schutzer S."/>
            <person name="Luft B."/>
            <person name="Morgan R."/>
            <person name="Casjens S."/>
            <person name="Qiu W."/>
        </authorList>
    </citation>
    <scope>NUCLEOTIDE SEQUENCE</scope>
    <source>
        <strain evidence="1">SCW30h</strain>
    </source>
</reference>
<accession>A0ACD5G5I8</accession>
<dbReference type="Proteomes" id="UP001305925">
    <property type="component" value="Plasmid lp25"/>
</dbReference>
<organism evidence="1 2">
    <name type="scientific">Borreliella americana</name>
    <dbReference type="NCBI Taxonomy" id="478807"/>
    <lineage>
        <taxon>Bacteria</taxon>
        <taxon>Pseudomonadati</taxon>
        <taxon>Spirochaetota</taxon>
        <taxon>Spirochaetia</taxon>
        <taxon>Spirochaetales</taxon>
        <taxon>Borreliaceae</taxon>
        <taxon>Borreliella</taxon>
    </lineage>
</organism>
<evidence type="ECO:0000313" key="1">
    <source>
        <dbReference type="EMBL" id="XOU08890.1"/>
    </source>
</evidence>
<dbReference type="EMBL" id="CP179251">
    <property type="protein sequence ID" value="XOU08890.1"/>
    <property type="molecule type" value="Genomic_DNA"/>
</dbReference>
<geneLocation type="plasmid" evidence="1 2">
    <name>lp25</name>
</geneLocation>
<gene>
    <name evidence="1" type="ORF">QIA00_04800</name>
</gene>
<protein>
    <submittedName>
        <fullName evidence="1">Helix-turn-helix domain-containing protein</fullName>
    </submittedName>
</protein>
<keyword evidence="1" id="KW-0614">Plasmid</keyword>
<evidence type="ECO:0000313" key="2">
    <source>
        <dbReference type="Proteomes" id="UP001305925"/>
    </source>
</evidence>
<keyword evidence="2" id="KW-1185">Reference proteome</keyword>
<sequence>MLIELINIERINIEYIPTPIKKYFLKLFRCLRCLYNKMLINRRDYYEENKKSLGTNLSKYKNKFPSLK</sequence>
<name>A0ACD5G5I8_9SPIR</name>